<keyword evidence="3" id="KW-1185">Reference proteome</keyword>
<dbReference type="AlphaFoldDB" id="B9SDW4"/>
<feature type="region of interest" description="Disordered" evidence="1">
    <location>
        <begin position="1"/>
        <end position="81"/>
    </location>
</feature>
<dbReference type="EMBL" id="EQ973932">
    <property type="protein sequence ID" value="EEF38198.1"/>
    <property type="molecule type" value="Genomic_DNA"/>
</dbReference>
<dbReference type="OrthoDB" id="1304043at2759"/>
<organism evidence="2 3">
    <name type="scientific">Ricinus communis</name>
    <name type="common">Castor bean</name>
    <dbReference type="NCBI Taxonomy" id="3988"/>
    <lineage>
        <taxon>Eukaryota</taxon>
        <taxon>Viridiplantae</taxon>
        <taxon>Streptophyta</taxon>
        <taxon>Embryophyta</taxon>
        <taxon>Tracheophyta</taxon>
        <taxon>Spermatophyta</taxon>
        <taxon>Magnoliopsida</taxon>
        <taxon>eudicotyledons</taxon>
        <taxon>Gunneridae</taxon>
        <taxon>Pentapetalae</taxon>
        <taxon>rosids</taxon>
        <taxon>fabids</taxon>
        <taxon>Malpighiales</taxon>
        <taxon>Euphorbiaceae</taxon>
        <taxon>Acalyphoideae</taxon>
        <taxon>Acalypheae</taxon>
        <taxon>Ricinus</taxon>
    </lineage>
</organism>
<dbReference type="STRING" id="3988.B9SDW4"/>
<evidence type="ECO:0000313" key="2">
    <source>
        <dbReference type="EMBL" id="EEF38198.1"/>
    </source>
</evidence>
<feature type="compositionally biased region" description="Polar residues" evidence="1">
    <location>
        <begin position="1"/>
        <end position="20"/>
    </location>
</feature>
<reference evidence="3" key="1">
    <citation type="journal article" date="2010" name="Nat. Biotechnol.">
        <title>Draft genome sequence of the oilseed species Ricinus communis.</title>
        <authorList>
            <person name="Chan A.P."/>
            <person name="Crabtree J."/>
            <person name="Zhao Q."/>
            <person name="Lorenzi H."/>
            <person name="Orvis J."/>
            <person name="Puiu D."/>
            <person name="Melake-Berhan A."/>
            <person name="Jones K.M."/>
            <person name="Redman J."/>
            <person name="Chen G."/>
            <person name="Cahoon E.B."/>
            <person name="Gedil M."/>
            <person name="Stanke M."/>
            <person name="Haas B.J."/>
            <person name="Wortman J.R."/>
            <person name="Fraser-Liggett C.M."/>
            <person name="Ravel J."/>
            <person name="Rabinowicz P.D."/>
        </authorList>
    </citation>
    <scope>NUCLEOTIDE SEQUENCE [LARGE SCALE GENOMIC DNA]</scope>
    <source>
        <strain evidence="3">cv. Hale</strain>
    </source>
</reference>
<proteinExistence type="predicted"/>
<name>B9SDW4_RICCO</name>
<evidence type="ECO:0000313" key="3">
    <source>
        <dbReference type="Proteomes" id="UP000008311"/>
    </source>
</evidence>
<feature type="compositionally biased region" description="Basic and acidic residues" evidence="1">
    <location>
        <begin position="41"/>
        <end position="67"/>
    </location>
</feature>
<dbReference type="PANTHER" id="PTHR35704">
    <property type="entry name" value="OS02G0254600 PROTEIN"/>
    <property type="match status" value="1"/>
</dbReference>
<dbReference type="InParanoid" id="B9SDW4"/>
<accession>B9SDW4</accession>
<protein>
    <submittedName>
        <fullName evidence="2">Uncharacterized protein</fullName>
    </submittedName>
</protein>
<dbReference type="PANTHER" id="PTHR35704:SF1">
    <property type="entry name" value="OS02G0254600 PROTEIN"/>
    <property type="match status" value="1"/>
</dbReference>
<dbReference type="Proteomes" id="UP000008311">
    <property type="component" value="Unassembled WGS sequence"/>
</dbReference>
<evidence type="ECO:0000256" key="1">
    <source>
        <dbReference type="SAM" id="MobiDB-lite"/>
    </source>
</evidence>
<gene>
    <name evidence="2" type="ORF">RCOM_0487800</name>
</gene>
<feature type="compositionally biased region" description="Basic residues" evidence="1">
    <location>
        <begin position="28"/>
        <end position="37"/>
    </location>
</feature>
<dbReference type="KEGG" id="rcu:8274834"/>
<sequence length="154" mass="17608">MGNCLTSNNRSNKLVSQINHEQQETAKTARRRRRRRSVSPPERKTVRFSLHEEGKSNEDQGARECKEGGGGSGSGSSSSRVRIRVVVTKEELREIILMSNKKDFNFSSAEQLVKAVRLRDHRMRIRRLINIQTSYDDGDNGCWKPTLESIPEDH</sequence>